<dbReference type="InterPro" id="IPR005804">
    <property type="entry name" value="FA_desaturase_dom"/>
</dbReference>
<evidence type="ECO:0000256" key="10">
    <source>
        <dbReference type="ARBA" id="ARBA00022989"/>
    </source>
</evidence>
<feature type="transmembrane region" description="Helical" evidence="15">
    <location>
        <begin position="94"/>
        <end position="117"/>
    </location>
</feature>
<dbReference type="Proteomes" id="UP000066480">
    <property type="component" value="Chromosome"/>
</dbReference>
<evidence type="ECO:0000256" key="1">
    <source>
        <dbReference type="ARBA" id="ARBA00002792"/>
    </source>
</evidence>
<dbReference type="SUPFAM" id="SSF57802">
    <property type="entry name" value="Rubredoxin-like"/>
    <property type="match status" value="1"/>
</dbReference>
<evidence type="ECO:0000256" key="4">
    <source>
        <dbReference type="ARBA" id="ARBA00022448"/>
    </source>
</evidence>
<keyword evidence="11" id="KW-0560">Oxidoreductase</keyword>
<dbReference type="CDD" id="cd00730">
    <property type="entry name" value="rubredoxin"/>
    <property type="match status" value="1"/>
</dbReference>
<evidence type="ECO:0000259" key="16">
    <source>
        <dbReference type="PROSITE" id="PS50903"/>
    </source>
</evidence>
<dbReference type="GO" id="GO:0005886">
    <property type="term" value="C:plasma membrane"/>
    <property type="evidence" value="ECO:0007669"/>
    <property type="project" value="UniProtKB-SubCell"/>
</dbReference>
<proteinExistence type="inferred from homology"/>
<evidence type="ECO:0000256" key="15">
    <source>
        <dbReference type="SAM" id="Phobius"/>
    </source>
</evidence>
<dbReference type="GO" id="GO:0005506">
    <property type="term" value="F:iron ion binding"/>
    <property type="evidence" value="ECO:0007669"/>
    <property type="project" value="InterPro"/>
</dbReference>
<dbReference type="PANTHER" id="PTHR38674">
    <property type="entry name" value="ALKANE 1-MONOOXYGENASE 1"/>
    <property type="match status" value="1"/>
</dbReference>
<dbReference type="PANTHER" id="PTHR38674:SF1">
    <property type="entry name" value="ALKANE 1-MONOOXYGENASE 1"/>
    <property type="match status" value="1"/>
</dbReference>
<feature type="transmembrane region" description="Helical" evidence="15">
    <location>
        <begin position="151"/>
        <end position="169"/>
    </location>
</feature>
<evidence type="ECO:0000256" key="14">
    <source>
        <dbReference type="ARBA" id="ARBA00023136"/>
    </source>
</evidence>
<dbReference type="CDD" id="cd03512">
    <property type="entry name" value="Alkane-hydroxylase"/>
    <property type="match status" value="1"/>
</dbReference>
<evidence type="ECO:0000256" key="7">
    <source>
        <dbReference type="ARBA" id="ARBA00022692"/>
    </source>
</evidence>
<name>A0A0K1JKZ0_9MICO</name>
<sequence length="514" mass="58003">MVTATPGTGTIPEGSTEQWKDKKRYLWMIGLVIPSLAIAVIIAYLYLGWSWMVWIGPILILGIVPAIDLVVGLDQENPPDDLIEALERDKYYRWITYLYLPIQYLGLWGAMAIVVGINPIHAITDVLHLTDWLGGMSWSKPLVVDHLDLSLISKIGLSISIGAVGGIGINTAHELGHKKEANERWLSKIALAQSCYGHFYIEHNRGHHVRVATPPDPASARLGENFYQFWPRTVSGSLKSAWNLEKKRYARKNTHPFHIGNEVLNAWVMSLVLYLGLVALVWNAPRAGGWNGFAITPFFLIQAVMGFSLLEVINYMEHYGMKRQLVGQEGRQRYERVNPSHSWNSNNIATNVLLYHLQRHSDHHANPTRRYQALRDYKESPVLPTGYAGMIVLTIVPAIWRRVMDQRVLNHFDGDITLANISPRKRDKYLAKYPAPVHEHDETLDDATAHEFDNEVLVARCPGCSYVYEVAAGDEHEGFAAGTAWKDIPDSWCCPDCGVREKVDFVPIEKVEVA</sequence>
<dbReference type="Pfam" id="PF00487">
    <property type="entry name" value="FA_desaturase"/>
    <property type="match status" value="1"/>
</dbReference>
<keyword evidence="4" id="KW-0813">Transport</keyword>
<organism evidence="17 18">
    <name type="scientific">Luteipulveratus mongoliensis</name>
    <dbReference type="NCBI Taxonomy" id="571913"/>
    <lineage>
        <taxon>Bacteria</taxon>
        <taxon>Bacillati</taxon>
        <taxon>Actinomycetota</taxon>
        <taxon>Actinomycetes</taxon>
        <taxon>Micrococcales</taxon>
        <taxon>Dermacoccaceae</taxon>
        <taxon>Luteipulveratus</taxon>
    </lineage>
</organism>
<gene>
    <name evidence="17" type="ORF">VV02_18530</name>
</gene>
<dbReference type="EMBL" id="CP011112">
    <property type="protein sequence ID" value="AKU17381.1"/>
    <property type="molecule type" value="Genomic_DNA"/>
</dbReference>
<dbReference type="RefSeq" id="WP_052593874.1">
    <property type="nucleotide sequence ID" value="NZ_CP011112.1"/>
</dbReference>
<comment type="similarity">
    <text evidence="3">Belongs to the fatty acid desaturase type 1 family. AlkB subfamily.</text>
</comment>
<dbReference type="AlphaFoldDB" id="A0A0K1JKZ0"/>
<keyword evidence="13 17" id="KW-0503">Monooxygenase</keyword>
<dbReference type="InterPro" id="IPR024934">
    <property type="entry name" value="Rubredoxin-like_dom"/>
</dbReference>
<dbReference type="GO" id="GO:0004497">
    <property type="term" value="F:monooxygenase activity"/>
    <property type="evidence" value="ECO:0007669"/>
    <property type="project" value="UniProtKB-KW"/>
</dbReference>
<evidence type="ECO:0000313" key="18">
    <source>
        <dbReference type="Proteomes" id="UP000066480"/>
    </source>
</evidence>
<feature type="transmembrane region" description="Helical" evidence="15">
    <location>
        <begin position="382"/>
        <end position="400"/>
    </location>
</feature>
<comment type="function">
    <text evidence="1">Involved in the hydrocarbon hydroxylating system, which transfers electrons from NADH to rubredoxin reductase and then through rubredoxin to alkane 1 monooxygenase.</text>
</comment>
<protein>
    <submittedName>
        <fullName evidence="17">Alkane 1-monooxygenase</fullName>
    </submittedName>
</protein>
<evidence type="ECO:0000256" key="9">
    <source>
        <dbReference type="ARBA" id="ARBA00022982"/>
    </source>
</evidence>
<feature type="transmembrane region" description="Helical" evidence="15">
    <location>
        <begin position="263"/>
        <end position="282"/>
    </location>
</feature>
<evidence type="ECO:0000256" key="13">
    <source>
        <dbReference type="ARBA" id="ARBA00023033"/>
    </source>
</evidence>
<comment type="subcellular location">
    <subcellularLocation>
        <location evidence="2">Cell inner membrane</location>
        <topology evidence="2">Multi-pass membrane protein</topology>
    </subcellularLocation>
</comment>
<keyword evidence="8" id="KW-0479">Metal-binding</keyword>
<evidence type="ECO:0000256" key="8">
    <source>
        <dbReference type="ARBA" id="ARBA00022723"/>
    </source>
</evidence>
<keyword evidence="7 15" id="KW-0812">Transmembrane</keyword>
<evidence type="ECO:0000256" key="6">
    <source>
        <dbReference type="ARBA" id="ARBA00022519"/>
    </source>
</evidence>
<evidence type="ECO:0000256" key="2">
    <source>
        <dbReference type="ARBA" id="ARBA00004429"/>
    </source>
</evidence>
<keyword evidence="6" id="KW-0997">Cell inner membrane</keyword>
<evidence type="ECO:0000256" key="11">
    <source>
        <dbReference type="ARBA" id="ARBA00023002"/>
    </source>
</evidence>
<keyword evidence="5" id="KW-1003">Cell membrane</keyword>
<evidence type="ECO:0000313" key="17">
    <source>
        <dbReference type="EMBL" id="AKU17381.1"/>
    </source>
</evidence>
<dbReference type="KEGG" id="lmoi:VV02_18530"/>
<evidence type="ECO:0000256" key="3">
    <source>
        <dbReference type="ARBA" id="ARBA00010823"/>
    </source>
</evidence>
<dbReference type="STRING" id="571913.VV02_18530"/>
<dbReference type="Gene3D" id="2.20.28.10">
    <property type="match status" value="1"/>
</dbReference>
<dbReference type="PROSITE" id="PS00202">
    <property type="entry name" value="RUBREDOXIN"/>
    <property type="match status" value="1"/>
</dbReference>
<dbReference type="InterPro" id="IPR033885">
    <property type="entry name" value="AlkB/XylM"/>
</dbReference>
<dbReference type="OrthoDB" id="4759734at2"/>
<reference evidence="17 18" key="1">
    <citation type="submission" date="2015-03" db="EMBL/GenBank/DDBJ databases">
        <title>Luteipulveratus halotolerans sp. nov., a novel actinobacterium (Dermacoccaceae) from Sarawak, Malaysia.</title>
        <authorList>
            <person name="Juboi H."/>
            <person name="Basik A."/>
            <person name="Shamsul S.S."/>
            <person name="Arnold P."/>
            <person name="Schmitt E.K."/>
            <person name="Sanglier J.-J."/>
            <person name="Yeo T."/>
        </authorList>
    </citation>
    <scope>NUCLEOTIDE SEQUENCE [LARGE SCALE GENOMIC DNA]</scope>
    <source>
        <strain evidence="17 18">MN07-A0370</strain>
    </source>
</reference>
<dbReference type="PROSITE" id="PS50903">
    <property type="entry name" value="RUBREDOXIN_LIKE"/>
    <property type="match status" value="1"/>
</dbReference>
<feature type="transmembrane region" description="Helical" evidence="15">
    <location>
        <begin position="53"/>
        <end position="73"/>
    </location>
</feature>
<evidence type="ECO:0000256" key="12">
    <source>
        <dbReference type="ARBA" id="ARBA00023004"/>
    </source>
</evidence>
<feature type="transmembrane region" description="Helical" evidence="15">
    <location>
        <begin position="294"/>
        <end position="313"/>
    </location>
</feature>
<evidence type="ECO:0000256" key="5">
    <source>
        <dbReference type="ARBA" id="ARBA00022475"/>
    </source>
</evidence>
<dbReference type="InterPro" id="IPR018527">
    <property type="entry name" value="Rubredoxin_Fe_BS"/>
</dbReference>
<feature type="domain" description="Rubredoxin-like" evidence="16">
    <location>
        <begin position="456"/>
        <end position="508"/>
    </location>
</feature>
<dbReference type="GO" id="GO:0006629">
    <property type="term" value="P:lipid metabolic process"/>
    <property type="evidence" value="ECO:0007669"/>
    <property type="project" value="InterPro"/>
</dbReference>
<keyword evidence="14 15" id="KW-0472">Membrane</keyword>
<dbReference type="Pfam" id="PF00301">
    <property type="entry name" value="Rubredoxin"/>
    <property type="match status" value="1"/>
</dbReference>
<feature type="transmembrane region" description="Helical" evidence="15">
    <location>
        <begin position="25"/>
        <end position="47"/>
    </location>
</feature>
<dbReference type="PATRIC" id="fig|571913.6.peg.3757"/>
<keyword evidence="18" id="KW-1185">Reference proteome</keyword>
<keyword evidence="10 15" id="KW-1133">Transmembrane helix</keyword>
<keyword evidence="12" id="KW-0408">Iron</keyword>
<keyword evidence="9" id="KW-0249">Electron transport</keyword>
<dbReference type="InterPro" id="IPR024935">
    <property type="entry name" value="Rubredoxin_dom"/>
</dbReference>
<accession>A0A0K1JKZ0</accession>